<protein>
    <submittedName>
        <fullName evidence="1">Uncharacterized protein</fullName>
    </submittedName>
</protein>
<dbReference type="Proteomes" id="UP000784294">
    <property type="component" value="Unassembled WGS sequence"/>
</dbReference>
<proteinExistence type="predicted"/>
<reference evidence="1" key="1">
    <citation type="submission" date="2018-11" db="EMBL/GenBank/DDBJ databases">
        <authorList>
            <consortium name="Pathogen Informatics"/>
        </authorList>
    </citation>
    <scope>NUCLEOTIDE SEQUENCE</scope>
</reference>
<sequence length="69" mass="7951">MFTRDPCTQDTSLLSSEGQYDSTLFLTRGSLGFHDSRNQPYHLIPRSSLFPYLPSLENTPTQKVEPKFR</sequence>
<gene>
    <name evidence="1" type="ORF">PXEA_LOCUS14736</name>
</gene>
<organism evidence="1 2">
    <name type="scientific">Protopolystoma xenopodis</name>
    <dbReference type="NCBI Taxonomy" id="117903"/>
    <lineage>
        <taxon>Eukaryota</taxon>
        <taxon>Metazoa</taxon>
        <taxon>Spiralia</taxon>
        <taxon>Lophotrochozoa</taxon>
        <taxon>Platyhelminthes</taxon>
        <taxon>Monogenea</taxon>
        <taxon>Polyopisthocotylea</taxon>
        <taxon>Polystomatidea</taxon>
        <taxon>Polystomatidae</taxon>
        <taxon>Protopolystoma</taxon>
    </lineage>
</organism>
<comment type="caution">
    <text evidence="1">The sequence shown here is derived from an EMBL/GenBank/DDBJ whole genome shotgun (WGS) entry which is preliminary data.</text>
</comment>
<dbReference type="EMBL" id="CAAALY010050568">
    <property type="protein sequence ID" value="VEL21296.1"/>
    <property type="molecule type" value="Genomic_DNA"/>
</dbReference>
<accession>A0A448WVN4</accession>
<evidence type="ECO:0000313" key="2">
    <source>
        <dbReference type="Proteomes" id="UP000784294"/>
    </source>
</evidence>
<name>A0A448WVN4_9PLAT</name>
<keyword evidence="2" id="KW-1185">Reference proteome</keyword>
<dbReference type="AlphaFoldDB" id="A0A448WVN4"/>
<evidence type="ECO:0000313" key="1">
    <source>
        <dbReference type="EMBL" id="VEL21296.1"/>
    </source>
</evidence>